<evidence type="ECO:0000256" key="5">
    <source>
        <dbReference type="ARBA" id="ARBA00022750"/>
    </source>
</evidence>
<evidence type="ECO:0000256" key="12">
    <source>
        <dbReference type="SAM" id="MobiDB-lite"/>
    </source>
</evidence>
<sequence>MRSAALLTTWATTALAFYPFIPSYREGDDPTTYKLSQKASTRNNGLSTENADREARRLSRKYASKASRTSPGSETLVGRDNKYPVATAATPSGTNSVGVDQDGTDFSYFIEASLGSSSKSLYMLCDTGAGTTWVMGSDCGSTACTMHTTWGPSESTTSKAIGDGFSINYGTGSVKGSLTEDSMSIASVKVTMTLGVANTTSNDFNNFAFDGILGLSMNKGETDNFMGSVKEDKLLKSNVFSVALDRAEDGPNTGELTFGGVDSNKFTGGITYTSVDASANGDWAIAMDNIGYDGNKAGVTGRLAYIDTGTTYAFGPSKDVAALHKVIPGASSSDGVTFTAPCDSDKSITVTFSGVDQKISVKDWLSEPSSSGVCTSNIYGREVVSGAWLLGAVYLKNVYTVFDIDQTRIGFASKAVATSTSTSKSSTSTSTTDSTATPNASASGTTGVAAGTSGHETSPGATAAAETSSTTTTSAASSPGKQLMFGTYTSMLFIAGVVAMMVQQ</sequence>
<evidence type="ECO:0000259" key="14">
    <source>
        <dbReference type="PROSITE" id="PS51767"/>
    </source>
</evidence>
<evidence type="ECO:0000256" key="13">
    <source>
        <dbReference type="SAM" id="SignalP"/>
    </source>
</evidence>
<dbReference type="AlphaFoldDB" id="A0AAD9W615"/>
<keyword evidence="5" id="KW-0064">Aspartyl protease</keyword>
<dbReference type="GO" id="GO:0006508">
    <property type="term" value="P:proteolysis"/>
    <property type="evidence" value="ECO:0007669"/>
    <property type="project" value="UniProtKB-KW"/>
</dbReference>
<dbReference type="PANTHER" id="PTHR47966">
    <property type="entry name" value="BETA-SITE APP-CLEAVING ENZYME, ISOFORM A-RELATED"/>
    <property type="match status" value="1"/>
</dbReference>
<dbReference type="InterPro" id="IPR001461">
    <property type="entry name" value="Aspartic_peptidase_A1"/>
</dbReference>
<keyword evidence="9" id="KW-0449">Lipoprotein</keyword>
<gene>
    <name evidence="15" type="ORF">N8I77_005907</name>
</gene>
<proteinExistence type="inferred from homology"/>
<feature type="region of interest" description="Disordered" evidence="12">
    <location>
        <begin position="29"/>
        <end position="96"/>
    </location>
</feature>
<evidence type="ECO:0000256" key="2">
    <source>
        <dbReference type="ARBA" id="ARBA00007447"/>
    </source>
</evidence>
<dbReference type="CDD" id="cd05471">
    <property type="entry name" value="pepsin_like"/>
    <property type="match status" value="1"/>
</dbReference>
<keyword evidence="8" id="KW-0325">Glycoprotein</keyword>
<evidence type="ECO:0000256" key="7">
    <source>
        <dbReference type="ARBA" id="ARBA00023136"/>
    </source>
</evidence>
<dbReference type="Pfam" id="PF00026">
    <property type="entry name" value="Asp"/>
    <property type="match status" value="1"/>
</dbReference>
<feature type="active site" evidence="10">
    <location>
        <position position="307"/>
    </location>
</feature>
<evidence type="ECO:0000256" key="11">
    <source>
        <dbReference type="PIRSR" id="PIRSR601461-2"/>
    </source>
</evidence>
<dbReference type="PROSITE" id="PS51767">
    <property type="entry name" value="PEPTIDASE_A1"/>
    <property type="match status" value="1"/>
</dbReference>
<evidence type="ECO:0000256" key="10">
    <source>
        <dbReference type="PIRSR" id="PIRSR601461-1"/>
    </source>
</evidence>
<feature type="signal peptide" evidence="13">
    <location>
        <begin position="1"/>
        <end position="16"/>
    </location>
</feature>
<evidence type="ECO:0000313" key="16">
    <source>
        <dbReference type="Proteomes" id="UP001265746"/>
    </source>
</evidence>
<dbReference type="InterPro" id="IPR034164">
    <property type="entry name" value="Pepsin-like_dom"/>
</dbReference>
<evidence type="ECO:0000256" key="9">
    <source>
        <dbReference type="ARBA" id="ARBA00023288"/>
    </source>
</evidence>
<protein>
    <recommendedName>
        <fullName evidence="14">Peptidase A1 domain-containing protein</fullName>
    </recommendedName>
</protein>
<keyword evidence="16" id="KW-1185">Reference proteome</keyword>
<evidence type="ECO:0000256" key="8">
    <source>
        <dbReference type="ARBA" id="ARBA00023180"/>
    </source>
</evidence>
<reference evidence="15" key="1">
    <citation type="submission" date="2023-06" db="EMBL/GenBank/DDBJ databases">
        <authorList>
            <person name="Noh H."/>
        </authorList>
    </citation>
    <scope>NUCLEOTIDE SEQUENCE</scope>
    <source>
        <strain evidence="15">DUCC20226</strain>
    </source>
</reference>
<dbReference type="SUPFAM" id="SSF50630">
    <property type="entry name" value="Acid proteases"/>
    <property type="match status" value="1"/>
</dbReference>
<feature type="region of interest" description="Disordered" evidence="12">
    <location>
        <begin position="421"/>
        <end position="478"/>
    </location>
</feature>
<keyword evidence="11" id="KW-1015">Disulfide bond</keyword>
<name>A0AAD9W615_PHOAM</name>
<evidence type="ECO:0000256" key="3">
    <source>
        <dbReference type="ARBA" id="ARBA00022475"/>
    </source>
</evidence>
<accession>A0AAD9W615</accession>
<keyword evidence="7" id="KW-0472">Membrane</keyword>
<feature type="chain" id="PRO_5042092181" description="Peptidase A1 domain-containing protein" evidence="13">
    <location>
        <begin position="17"/>
        <end position="504"/>
    </location>
</feature>
<feature type="active site" evidence="10">
    <location>
        <position position="126"/>
    </location>
</feature>
<comment type="similarity">
    <text evidence="2">Belongs to the peptidase A1 family.</text>
</comment>
<feature type="disulfide bond" evidence="11">
    <location>
        <begin position="139"/>
        <end position="144"/>
    </location>
</feature>
<keyword evidence="13" id="KW-0732">Signal</keyword>
<dbReference type="Proteomes" id="UP001265746">
    <property type="component" value="Unassembled WGS sequence"/>
</dbReference>
<feature type="domain" description="Peptidase A1" evidence="14">
    <location>
        <begin position="108"/>
        <end position="412"/>
    </location>
</feature>
<evidence type="ECO:0000256" key="6">
    <source>
        <dbReference type="ARBA" id="ARBA00022801"/>
    </source>
</evidence>
<comment type="subcellular location">
    <subcellularLocation>
        <location evidence="1">Cell membrane</location>
    </subcellularLocation>
</comment>
<organism evidence="15 16">
    <name type="scientific">Phomopsis amygdali</name>
    <name type="common">Fusicoccum amygdali</name>
    <dbReference type="NCBI Taxonomy" id="1214568"/>
    <lineage>
        <taxon>Eukaryota</taxon>
        <taxon>Fungi</taxon>
        <taxon>Dikarya</taxon>
        <taxon>Ascomycota</taxon>
        <taxon>Pezizomycotina</taxon>
        <taxon>Sordariomycetes</taxon>
        <taxon>Sordariomycetidae</taxon>
        <taxon>Diaporthales</taxon>
        <taxon>Diaporthaceae</taxon>
        <taxon>Diaporthe</taxon>
    </lineage>
</organism>
<dbReference type="InterPro" id="IPR021109">
    <property type="entry name" value="Peptidase_aspartic_dom_sf"/>
</dbReference>
<keyword evidence="4" id="KW-0645">Protease</keyword>
<evidence type="ECO:0000256" key="4">
    <source>
        <dbReference type="ARBA" id="ARBA00022670"/>
    </source>
</evidence>
<keyword evidence="3" id="KW-1003">Cell membrane</keyword>
<dbReference type="InterPro" id="IPR033121">
    <property type="entry name" value="PEPTIDASE_A1"/>
</dbReference>
<dbReference type="PANTHER" id="PTHR47966:SF75">
    <property type="entry name" value="ENDOPEPTIDASE (CTSD), PUTATIVE (AFU_ORTHOLOGUE AFUA_4G07040)-RELATED"/>
    <property type="match status" value="1"/>
</dbReference>
<comment type="caution">
    <text evidence="15">The sequence shown here is derived from an EMBL/GenBank/DDBJ whole genome shotgun (WGS) entry which is preliminary data.</text>
</comment>
<feature type="disulfide bond" evidence="11">
    <location>
        <begin position="342"/>
        <end position="374"/>
    </location>
</feature>
<evidence type="ECO:0000313" key="15">
    <source>
        <dbReference type="EMBL" id="KAK2607210.1"/>
    </source>
</evidence>
<dbReference type="GO" id="GO:0005886">
    <property type="term" value="C:plasma membrane"/>
    <property type="evidence" value="ECO:0007669"/>
    <property type="project" value="UniProtKB-SubCell"/>
</dbReference>
<dbReference type="GO" id="GO:0004190">
    <property type="term" value="F:aspartic-type endopeptidase activity"/>
    <property type="evidence" value="ECO:0007669"/>
    <property type="project" value="UniProtKB-KW"/>
</dbReference>
<evidence type="ECO:0000256" key="1">
    <source>
        <dbReference type="ARBA" id="ARBA00004236"/>
    </source>
</evidence>
<dbReference type="Gene3D" id="2.40.70.10">
    <property type="entry name" value="Acid Proteases"/>
    <property type="match status" value="2"/>
</dbReference>
<keyword evidence="6" id="KW-0378">Hydrolase</keyword>
<dbReference type="EMBL" id="JAUJFL010000003">
    <property type="protein sequence ID" value="KAK2607210.1"/>
    <property type="molecule type" value="Genomic_DNA"/>
</dbReference>
<feature type="compositionally biased region" description="Polar residues" evidence="12">
    <location>
        <begin position="33"/>
        <end position="49"/>
    </location>
</feature>
<dbReference type="PRINTS" id="PR00792">
    <property type="entry name" value="PEPSIN"/>
</dbReference>
<dbReference type="FunFam" id="2.40.70.10:FF:000060">
    <property type="entry name" value="Aspartic-type endopeptidase ctsD"/>
    <property type="match status" value="1"/>
</dbReference>